<dbReference type="InterPro" id="IPR003713">
    <property type="entry name" value="FliS"/>
</dbReference>
<evidence type="ECO:0000313" key="8">
    <source>
        <dbReference type="Proteomes" id="UP001332192"/>
    </source>
</evidence>
<evidence type="ECO:0000256" key="4">
    <source>
        <dbReference type="ARBA" id="ARBA00022795"/>
    </source>
</evidence>
<keyword evidence="4 6" id="KW-1005">Bacterial flagellum biogenesis</keyword>
<reference evidence="7 8" key="1">
    <citation type="journal article" date="2024" name="Front. Microbiol.">
        <title>Novel thermophilic genera Geochorda gen. nov. and Carboxydochorda gen. nov. from the deep terrestrial subsurface reveal the ecophysiological diversity in the class Limnochordia.</title>
        <authorList>
            <person name="Karnachuk O.V."/>
            <person name="Lukina A.P."/>
            <person name="Avakyan M.R."/>
            <person name="Kadnikov V.V."/>
            <person name="Begmatov S."/>
            <person name="Beletsky A.V."/>
            <person name="Vlasova K.G."/>
            <person name="Novikov A.A."/>
            <person name="Shcherbakova V.A."/>
            <person name="Mardanov A.V."/>
            <person name="Ravin N.V."/>
        </authorList>
    </citation>
    <scope>NUCLEOTIDE SEQUENCE [LARGE SCALE GENOMIC DNA]</scope>
    <source>
        <strain evidence="7 8">L945</strain>
    </source>
</reference>
<organism evidence="7 8">
    <name type="scientific">Carboxydichorda subterranea</name>
    <dbReference type="NCBI Taxonomy" id="3109565"/>
    <lineage>
        <taxon>Bacteria</taxon>
        <taxon>Bacillati</taxon>
        <taxon>Bacillota</taxon>
        <taxon>Limnochordia</taxon>
        <taxon>Limnochordales</taxon>
        <taxon>Geochordaceae</taxon>
        <taxon>Carboxydichorda</taxon>
    </lineage>
</organism>
<evidence type="ECO:0000256" key="1">
    <source>
        <dbReference type="ARBA" id="ARBA00004514"/>
    </source>
</evidence>
<keyword evidence="7" id="KW-0282">Flagellum</keyword>
<accession>A0ABZ1BTS5</accession>
<dbReference type="CDD" id="cd16098">
    <property type="entry name" value="FliS"/>
    <property type="match status" value="1"/>
</dbReference>
<gene>
    <name evidence="7" type="primary">fliS</name>
    <name evidence="7" type="ORF">U7230_08725</name>
</gene>
<name>A0ABZ1BTS5_9FIRM</name>
<keyword evidence="3 6" id="KW-0963">Cytoplasm</keyword>
<dbReference type="SUPFAM" id="SSF101116">
    <property type="entry name" value="Flagellar export chaperone FliS"/>
    <property type="match status" value="1"/>
</dbReference>
<comment type="subcellular location">
    <subcellularLocation>
        <location evidence="1 6">Cytoplasm</location>
        <location evidence="1 6">Cytosol</location>
    </subcellularLocation>
</comment>
<dbReference type="Proteomes" id="UP001332192">
    <property type="component" value="Chromosome"/>
</dbReference>
<comment type="similarity">
    <text evidence="2 6">Belongs to the FliS family.</text>
</comment>
<dbReference type="Gene3D" id="1.20.120.340">
    <property type="entry name" value="Flagellar protein FliS"/>
    <property type="match status" value="1"/>
</dbReference>
<dbReference type="Pfam" id="PF02561">
    <property type="entry name" value="FliS"/>
    <property type="match status" value="1"/>
</dbReference>
<sequence>MGYQQQVLGTYRKQQVETATPGQLIVMLYDAGIRNCKAAQEAIERKDRDASARHLLKAQDIVAELMSSLNVEAGGELGAKLLRLYEYMYRRLVHANVRKDAQAAKEVESLLAGLRDAWAQAAAATPAPAQPAGAGTGPTA</sequence>
<evidence type="ECO:0000256" key="6">
    <source>
        <dbReference type="PIRNR" id="PIRNR039090"/>
    </source>
</evidence>
<evidence type="ECO:0000256" key="2">
    <source>
        <dbReference type="ARBA" id="ARBA00008787"/>
    </source>
</evidence>
<protein>
    <recommendedName>
        <fullName evidence="6">Flagellar secretion chaperone FliS</fullName>
    </recommendedName>
</protein>
<evidence type="ECO:0000256" key="3">
    <source>
        <dbReference type="ARBA" id="ARBA00022490"/>
    </source>
</evidence>
<dbReference type="EMBL" id="CP141615">
    <property type="protein sequence ID" value="WRP16187.1"/>
    <property type="molecule type" value="Genomic_DNA"/>
</dbReference>
<dbReference type="InterPro" id="IPR036584">
    <property type="entry name" value="FliS_sf"/>
</dbReference>
<evidence type="ECO:0000313" key="7">
    <source>
        <dbReference type="EMBL" id="WRP16187.1"/>
    </source>
</evidence>
<keyword evidence="5" id="KW-0143">Chaperone</keyword>
<proteinExistence type="inferred from homology"/>
<dbReference type="RefSeq" id="WP_324715459.1">
    <property type="nucleotide sequence ID" value="NZ_CP141615.1"/>
</dbReference>
<dbReference type="PIRSF" id="PIRSF039090">
    <property type="entry name" value="Flis"/>
    <property type="match status" value="1"/>
</dbReference>
<keyword evidence="7" id="KW-0969">Cilium</keyword>
<evidence type="ECO:0000256" key="5">
    <source>
        <dbReference type="ARBA" id="ARBA00023186"/>
    </source>
</evidence>
<dbReference type="PANTHER" id="PTHR34773:SF1">
    <property type="entry name" value="FLAGELLAR SECRETION CHAPERONE FLIS"/>
    <property type="match status" value="1"/>
</dbReference>
<dbReference type="NCBIfam" id="TIGR00208">
    <property type="entry name" value="fliS"/>
    <property type="match status" value="1"/>
</dbReference>
<dbReference type="PANTHER" id="PTHR34773">
    <property type="entry name" value="FLAGELLAR SECRETION CHAPERONE FLIS"/>
    <property type="match status" value="1"/>
</dbReference>
<keyword evidence="8" id="KW-1185">Reference proteome</keyword>
<keyword evidence="7" id="KW-0966">Cell projection</keyword>